<gene>
    <name evidence="2" type="ORF">AMOR_06850</name>
</gene>
<name>A0ABM7WQE8_9BACT</name>
<proteinExistence type="predicted"/>
<dbReference type="InterPro" id="IPR008964">
    <property type="entry name" value="Invasin/intimin_cell_adhesion"/>
</dbReference>
<dbReference type="Proteomes" id="UP001162891">
    <property type="component" value="Chromosome"/>
</dbReference>
<evidence type="ECO:0000256" key="1">
    <source>
        <dbReference type="SAM" id="SignalP"/>
    </source>
</evidence>
<protein>
    <recommendedName>
        <fullName evidence="4">Big-1 domain-containing protein</fullName>
    </recommendedName>
</protein>
<dbReference type="InterPro" id="IPR013783">
    <property type="entry name" value="Ig-like_fold"/>
</dbReference>
<evidence type="ECO:0000313" key="2">
    <source>
        <dbReference type="EMBL" id="BDG01689.1"/>
    </source>
</evidence>
<dbReference type="Gene3D" id="2.60.40.10">
    <property type="entry name" value="Immunoglobulins"/>
    <property type="match status" value="2"/>
</dbReference>
<sequence>MFRIRLLAAVAALSALAACKSSSKSSNPPAPPLTVTASVLAGSVSSPSGGVAVKANGTNTVRISVAGSTKGPIQLGTVAGTFTSGSTTMSVDLTSPSAVLTVCDARASSGCVGPQTIYAVDGNGALGSVSLAFVGYETTCNDGKDNNGDGKIDCADPDCALLACVTAGGAAGACQNSVCATGGTSTCTSTGPTETCNNNQDDNCDGKIDCADTATCEGQPCKLGSPSFVCSSGVCTDAGSGLGLAVTPARTRLPADGAATTTITVKATKAGEAQAGAQLTLTTDLGVFVTGAGTATSTTAATASDGTATVLFRASGSAGAARITAALTAVPAVNQSAFVTMPALGAIVVESVQSPVMGVKYSGWNEQNQIRVALLDTEQKAYPDGLAVRFEHQQLGRSTISSPLSADTATCLAASGCVGFLGQTASPTETPDSDGLASVNLYSGTAAGLVSVKVTATAGGVTRSFTLQDIAIVGARASGAHLSLECTPRNIPVLAYDHDCINAFYGGKLSPITCTAFFADRFNNVLGKALLAGFASEAGAAGPPVYTAQYDPSSATDQTNELGFATDTVAIDGYALPRDVDPVAGEPSTVVAGDVCTAPLARRHNPRDGLSAIIVMASGEEGFVDLNGNGVWDAGEPFVDQGEPFVDANDNGAYDGGEYFVDLNANGVYDGPNGKWDADTTIWTETRVLYTGAPEPLFTLVNPSPVDVDSTATGGAKAVPTEVVFGFLDENQNPLSPTVTTYAVSSVKGTSTPTITELPNKLDRLGMGFVLKYCDQPAGSPTPATACGAVCTTSPCYVVPSVFGFGNPDTGLLSVKGGANPGGDSVKLTPTVETVIGPGTLIQVNVQ</sequence>
<organism evidence="2 3">
    <name type="scientific">Anaeromyxobacter oryzae</name>
    <dbReference type="NCBI Taxonomy" id="2918170"/>
    <lineage>
        <taxon>Bacteria</taxon>
        <taxon>Pseudomonadati</taxon>
        <taxon>Myxococcota</taxon>
        <taxon>Myxococcia</taxon>
        <taxon>Myxococcales</taxon>
        <taxon>Cystobacterineae</taxon>
        <taxon>Anaeromyxobacteraceae</taxon>
        <taxon>Anaeromyxobacter</taxon>
    </lineage>
</organism>
<dbReference type="EMBL" id="AP025591">
    <property type="protein sequence ID" value="BDG01689.1"/>
    <property type="molecule type" value="Genomic_DNA"/>
</dbReference>
<feature type="signal peptide" evidence="1">
    <location>
        <begin position="1"/>
        <end position="17"/>
    </location>
</feature>
<dbReference type="RefSeq" id="WP_248358444.1">
    <property type="nucleotide sequence ID" value="NZ_AP025591.1"/>
</dbReference>
<reference evidence="3" key="1">
    <citation type="journal article" date="2022" name="Int. J. Syst. Evol. Microbiol.">
        <title>Anaeromyxobacter oryzae sp. nov., Anaeromyxobacter diazotrophicus sp. nov. and Anaeromyxobacter paludicola sp. nov., isolated from paddy soils.</title>
        <authorList>
            <person name="Itoh H."/>
            <person name="Xu Z."/>
            <person name="Mise K."/>
            <person name="Masuda Y."/>
            <person name="Ushijima N."/>
            <person name="Hayakawa C."/>
            <person name="Shiratori Y."/>
            <person name="Senoo K."/>
        </authorList>
    </citation>
    <scope>NUCLEOTIDE SEQUENCE [LARGE SCALE GENOMIC DNA]</scope>
    <source>
        <strain evidence="3">Red232</strain>
    </source>
</reference>
<dbReference type="PROSITE" id="PS51257">
    <property type="entry name" value="PROKAR_LIPOPROTEIN"/>
    <property type="match status" value="1"/>
</dbReference>
<evidence type="ECO:0008006" key="4">
    <source>
        <dbReference type="Google" id="ProtNLM"/>
    </source>
</evidence>
<dbReference type="SUPFAM" id="SSF49373">
    <property type="entry name" value="Invasin/intimin cell-adhesion fragments"/>
    <property type="match status" value="1"/>
</dbReference>
<feature type="chain" id="PRO_5046768160" description="Big-1 domain-containing protein" evidence="1">
    <location>
        <begin position="18"/>
        <end position="847"/>
    </location>
</feature>
<keyword evidence="3" id="KW-1185">Reference proteome</keyword>
<accession>A0ABM7WQE8</accession>
<evidence type="ECO:0000313" key="3">
    <source>
        <dbReference type="Proteomes" id="UP001162891"/>
    </source>
</evidence>
<keyword evidence="1" id="KW-0732">Signal</keyword>